<evidence type="ECO:0000313" key="2">
    <source>
        <dbReference type="Proteomes" id="UP000755585"/>
    </source>
</evidence>
<evidence type="ECO:0000313" key="1">
    <source>
        <dbReference type="EMBL" id="MBP2349943.1"/>
    </source>
</evidence>
<protein>
    <submittedName>
        <fullName evidence="1">Ectoine hydroxylase-related dioxygenase (Phytanoyl-CoA dioxygenase family)</fullName>
    </submittedName>
</protein>
<dbReference type="InterPro" id="IPR008775">
    <property type="entry name" value="Phytyl_CoA_dOase-like"/>
</dbReference>
<keyword evidence="1" id="KW-0560">Oxidoreductase</keyword>
<sequence>MSVSYNTSTLREEFDQTGYTLVRGLFSTDEAERLRDHYMQVRQRGPRDHDFAGHTSTDRDPLKRYPRMAQMHRWDEASLQWMIDPRIDQVMTELLGRSPYAVQTMLYFKPAGSRGQALHQDNFYLKADPGTCIAAWMALDEVDVANGCLEVVPGSHRWPILCTEKADTTVSFTDVTVPLPTAEAAVPVEMEPGDVLFFHGALVHGSNPNVTTDRFRRALIGHYIQGEAERVAQYYHPALRMDGTELLLEVAEGGGACGEWTDTPDGPVALLTGTEHTTRKHE</sequence>
<dbReference type="Gene3D" id="2.60.120.620">
    <property type="entry name" value="q2cbj1_9rhob like domain"/>
    <property type="match status" value="1"/>
</dbReference>
<proteinExistence type="predicted"/>
<dbReference type="EMBL" id="JAGINT010000001">
    <property type="protein sequence ID" value="MBP2349943.1"/>
    <property type="molecule type" value="Genomic_DNA"/>
</dbReference>
<dbReference type="Proteomes" id="UP000755585">
    <property type="component" value="Unassembled WGS sequence"/>
</dbReference>
<dbReference type="PANTHER" id="PTHR20883">
    <property type="entry name" value="PHYTANOYL-COA DIOXYGENASE DOMAIN CONTAINING 1"/>
    <property type="match status" value="1"/>
</dbReference>
<dbReference type="Pfam" id="PF05721">
    <property type="entry name" value="PhyH"/>
    <property type="match status" value="1"/>
</dbReference>
<gene>
    <name evidence="1" type="ORF">JOF29_001026</name>
</gene>
<dbReference type="RefSeq" id="WP_209693064.1">
    <property type="nucleotide sequence ID" value="NZ_BAAAVU010000016.1"/>
</dbReference>
<comment type="caution">
    <text evidence="1">The sequence shown here is derived from an EMBL/GenBank/DDBJ whole genome shotgun (WGS) entry which is preliminary data.</text>
</comment>
<keyword evidence="1" id="KW-0223">Dioxygenase</keyword>
<organism evidence="1 2">
    <name type="scientific">Kribbella aluminosa</name>
    <dbReference type="NCBI Taxonomy" id="416017"/>
    <lineage>
        <taxon>Bacteria</taxon>
        <taxon>Bacillati</taxon>
        <taxon>Actinomycetota</taxon>
        <taxon>Actinomycetes</taxon>
        <taxon>Propionibacteriales</taxon>
        <taxon>Kribbellaceae</taxon>
        <taxon>Kribbella</taxon>
    </lineage>
</organism>
<dbReference type="GO" id="GO:0051213">
    <property type="term" value="F:dioxygenase activity"/>
    <property type="evidence" value="ECO:0007669"/>
    <property type="project" value="UniProtKB-KW"/>
</dbReference>
<dbReference type="SUPFAM" id="SSF51197">
    <property type="entry name" value="Clavaminate synthase-like"/>
    <property type="match status" value="1"/>
</dbReference>
<accession>A0ABS4UE90</accession>
<dbReference type="PANTHER" id="PTHR20883:SF48">
    <property type="entry name" value="ECTOINE DIOXYGENASE"/>
    <property type="match status" value="1"/>
</dbReference>
<keyword evidence="2" id="KW-1185">Reference proteome</keyword>
<reference evidence="1 2" key="1">
    <citation type="submission" date="2021-03" db="EMBL/GenBank/DDBJ databases">
        <title>Sequencing the genomes of 1000 actinobacteria strains.</title>
        <authorList>
            <person name="Klenk H.-P."/>
        </authorList>
    </citation>
    <scope>NUCLEOTIDE SEQUENCE [LARGE SCALE GENOMIC DNA]</scope>
    <source>
        <strain evidence="1 2">DSM 18824</strain>
    </source>
</reference>
<name>A0ABS4UE90_9ACTN</name>